<evidence type="ECO:0000256" key="2">
    <source>
        <dbReference type="SAM" id="MobiDB-lite"/>
    </source>
</evidence>
<name>A0A1J9RBC0_9EURO</name>
<feature type="coiled-coil region" evidence="1">
    <location>
        <begin position="81"/>
        <end position="108"/>
    </location>
</feature>
<dbReference type="AlphaFoldDB" id="A0A1J9RBC0"/>
<keyword evidence="1" id="KW-0175">Coiled coil</keyword>
<accession>A0A1J9RBC0</accession>
<dbReference type="STRING" id="1658174.A0A1J9RBC0"/>
<sequence>MQRGTTLIRHAYPRPNLPATQPKTRKATRKRKKTDFTAIQLYGTPSIEFTGNTDEHPSKLDEIALLVTELKETIAQQGQTVEALKTCCEELKADQKELIRQNASLKDEIAA</sequence>
<gene>
    <name evidence="3" type="ORF">ACJ73_03677</name>
</gene>
<dbReference type="OrthoDB" id="5419182at2759"/>
<dbReference type="Proteomes" id="UP000242791">
    <property type="component" value="Unassembled WGS sequence"/>
</dbReference>
<proteinExistence type="predicted"/>
<feature type="compositionally biased region" description="Basic residues" evidence="2">
    <location>
        <begin position="23"/>
        <end position="32"/>
    </location>
</feature>
<dbReference type="VEuPathDB" id="FungiDB:ACJ73_03677"/>
<organism evidence="3 4">
    <name type="scientific">Blastomyces percursus</name>
    <dbReference type="NCBI Taxonomy" id="1658174"/>
    <lineage>
        <taxon>Eukaryota</taxon>
        <taxon>Fungi</taxon>
        <taxon>Dikarya</taxon>
        <taxon>Ascomycota</taxon>
        <taxon>Pezizomycotina</taxon>
        <taxon>Eurotiomycetes</taxon>
        <taxon>Eurotiomycetidae</taxon>
        <taxon>Onygenales</taxon>
        <taxon>Ajellomycetaceae</taxon>
        <taxon>Blastomyces</taxon>
    </lineage>
</organism>
<reference evidence="3 4" key="1">
    <citation type="submission" date="2015-08" db="EMBL/GenBank/DDBJ databases">
        <title>Emmonsia species relationships and genome sequence.</title>
        <authorList>
            <person name="Cuomo C.A."/>
            <person name="Schwartz I.S."/>
            <person name="Kenyon C."/>
            <person name="De Hoog G.S."/>
            <person name="Govender N.P."/>
            <person name="Botha A."/>
            <person name="Moreno L."/>
            <person name="De Vries M."/>
            <person name="Munoz J.F."/>
            <person name="Stielow J.B."/>
        </authorList>
    </citation>
    <scope>NUCLEOTIDE SEQUENCE [LARGE SCALE GENOMIC DNA]</scope>
    <source>
        <strain evidence="3 4">EI222</strain>
    </source>
</reference>
<evidence type="ECO:0000256" key="1">
    <source>
        <dbReference type="SAM" id="Coils"/>
    </source>
</evidence>
<dbReference type="EMBL" id="LGTZ01000456">
    <property type="protein sequence ID" value="OJD24965.1"/>
    <property type="molecule type" value="Genomic_DNA"/>
</dbReference>
<evidence type="ECO:0000313" key="4">
    <source>
        <dbReference type="Proteomes" id="UP000242791"/>
    </source>
</evidence>
<protein>
    <submittedName>
        <fullName evidence="3">Uncharacterized protein</fullName>
    </submittedName>
</protein>
<evidence type="ECO:0000313" key="3">
    <source>
        <dbReference type="EMBL" id="OJD24965.1"/>
    </source>
</evidence>
<comment type="caution">
    <text evidence="3">The sequence shown here is derived from an EMBL/GenBank/DDBJ whole genome shotgun (WGS) entry which is preliminary data.</text>
</comment>
<feature type="region of interest" description="Disordered" evidence="2">
    <location>
        <begin position="1"/>
        <end position="32"/>
    </location>
</feature>
<keyword evidence="4" id="KW-1185">Reference proteome</keyword>